<keyword evidence="7 12" id="KW-0997">Cell inner membrane</keyword>
<keyword evidence="15" id="KW-1185">Reference proteome</keyword>
<feature type="transmembrane region" description="Helical" evidence="13">
    <location>
        <begin position="127"/>
        <end position="154"/>
    </location>
</feature>
<keyword evidence="10 13" id="KW-1133">Transmembrane helix</keyword>
<evidence type="ECO:0000313" key="14">
    <source>
        <dbReference type="EMBL" id="MFC3702333.1"/>
    </source>
</evidence>
<dbReference type="PANTHER" id="PTHR30070">
    <property type="entry name" value="HEME EXPORTER PROTEIN B"/>
    <property type="match status" value="1"/>
</dbReference>
<dbReference type="PIRSF" id="PIRSF002764">
    <property type="entry name" value="CcmB"/>
    <property type="match status" value="1"/>
</dbReference>
<evidence type="ECO:0000256" key="11">
    <source>
        <dbReference type="ARBA" id="ARBA00023136"/>
    </source>
</evidence>
<comment type="caution">
    <text evidence="14">The sequence shown here is derived from an EMBL/GenBank/DDBJ whole genome shotgun (WGS) entry which is preliminary data.</text>
</comment>
<evidence type="ECO:0000256" key="13">
    <source>
        <dbReference type="SAM" id="Phobius"/>
    </source>
</evidence>
<sequence>MISVLRQTFKRELLLAFRRRADLANPLFFFLIVVALFPIGVTPNLEVLAGMAPGVLWVAALLAALLSLDLMFKLDYEDGTLEQLLISSVPPQLLVLCKIVCHWLVTGLPLALISPLLSIMLALPSQAIPILVVSLCIGTFTLSLIGSVGAALTVSLRKGGLLLTVLIMPMFVPVIIFGTAAVQGMAAGEQWSAQLALLAAICAGAFAFVPWLTVAALQIAVGD</sequence>
<feature type="transmembrane region" description="Helical" evidence="13">
    <location>
        <begin position="21"/>
        <end position="41"/>
    </location>
</feature>
<evidence type="ECO:0000256" key="5">
    <source>
        <dbReference type="ARBA" id="ARBA00022448"/>
    </source>
</evidence>
<evidence type="ECO:0000256" key="7">
    <source>
        <dbReference type="ARBA" id="ARBA00022519"/>
    </source>
</evidence>
<dbReference type="Proteomes" id="UP001595710">
    <property type="component" value="Unassembled WGS sequence"/>
</dbReference>
<keyword evidence="9 12" id="KW-0201">Cytochrome c-type biogenesis</keyword>
<reference evidence="15" key="1">
    <citation type="journal article" date="2019" name="Int. J. Syst. Evol. Microbiol.">
        <title>The Global Catalogue of Microorganisms (GCM) 10K type strain sequencing project: providing services to taxonomists for standard genome sequencing and annotation.</title>
        <authorList>
            <consortium name="The Broad Institute Genomics Platform"/>
            <consortium name="The Broad Institute Genome Sequencing Center for Infectious Disease"/>
            <person name="Wu L."/>
            <person name="Ma J."/>
        </authorList>
    </citation>
    <scope>NUCLEOTIDE SEQUENCE [LARGE SCALE GENOMIC DNA]</scope>
    <source>
        <strain evidence="15">CECT 8288</strain>
    </source>
</reference>
<dbReference type="PANTHER" id="PTHR30070:SF1">
    <property type="entry name" value="CYTOCHROME C BIOGENESIS B-RELATED"/>
    <property type="match status" value="1"/>
</dbReference>
<dbReference type="PRINTS" id="PR01414">
    <property type="entry name" value="CCMBBIOGNSIS"/>
</dbReference>
<dbReference type="RefSeq" id="WP_290281356.1">
    <property type="nucleotide sequence ID" value="NZ_JAUFQI010000001.1"/>
</dbReference>
<feature type="transmembrane region" description="Helical" evidence="13">
    <location>
        <begin position="195"/>
        <end position="221"/>
    </location>
</feature>
<keyword evidence="6 12" id="KW-1003">Cell membrane</keyword>
<keyword evidence="8 13" id="KW-0812">Transmembrane</keyword>
<comment type="similarity">
    <text evidence="3 12">Belongs to the CcmB/CycW/HelB family.</text>
</comment>
<evidence type="ECO:0000256" key="1">
    <source>
        <dbReference type="ARBA" id="ARBA00002442"/>
    </source>
</evidence>
<accession>A0ABV7WV13</accession>
<dbReference type="Pfam" id="PF03379">
    <property type="entry name" value="CcmB"/>
    <property type="match status" value="1"/>
</dbReference>
<gene>
    <name evidence="14" type="primary">ccmB</name>
    <name evidence="14" type="ORF">ACFOND_11840</name>
</gene>
<protein>
    <recommendedName>
        <fullName evidence="4 12">Heme exporter protein B</fullName>
    </recommendedName>
</protein>
<evidence type="ECO:0000256" key="8">
    <source>
        <dbReference type="ARBA" id="ARBA00022692"/>
    </source>
</evidence>
<keyword evidence="5 12" id="KW-0813">Transport</keyword>
<dbReference type="InterPro" id="IPR003544">
    <property type="entry name" value="Cyt_c_biogenesis_CcmB"/>
</dbReference>
<evidence type="ECO:0000256" key="10">
    <source>
        <dbReference type="ARBA" id="ARBA00022989"/>
    </source>
</evidence>
<comment type="subcellular location">
    <subcellularLocation>
        <location evidence="2">Cell inner membrane</location>
        <topology evidence="2">Multi-pass membrane protein</topology>
    </subcellularLocation>
</comment>
<evidence type="ECO:0000256" key="6">
    <source>
        <dbReference type="ARBA" id="ARBA00022475"/>
    </source>
</evidence>
<evidence type="ECO:0000256" key="2">
    <source>
        <dbReference type="ARBA" id="ARBA00004429"/>
    </source>
</evidence>
<feature type="transmembrane region" description="Helical" evidence="13">
    <location>
        <begin position="161"/>
        <end position="183"/>
    </location>
</feature>
<comment type="function">
    <text evidence="1 12">Required for the export of heme to the periplasm for the biogenesis of c-type cytochromes.</text>
</comment>
<evidence type="ECO:0000256" key="4">
    <source>
        <dbReference type="ARBA" id="ARBA00016452"/>
    </source>
</evidence>
<evidence type="ECO:0000256" key="3">
    <source>
        <dbReference type="ARBA" id="ARBA00010544"/>
    </source>
</evidence>
<keyword evidence="11 12" id="KW-0472">Membrane</keyword>
<feature type="transmembrane region" description="Helical" evidence="13">
    <location>
        <begin position="93"/>
        <end position="121"/>
    </location>
</feature>
<name>A0ABV7WV13_9GAMM</name>
<organism evidence="14 15">
    <name type="scientific">Reinekea marina</name>
    <dbReference type="NCBI Taxonomy" id="1310421"/>
    <lineage>
        <taxon>Bacteria</taxon>
        <taxon>Pseudomonadati</taxon>
        <taxon>Pseudomonadota</taxon>
        <taxon>Gammaproteobacteria</taxon>
        <taxon>Oceanospirillales</taxon>
        <taxon>Saccharospirillaceae</taxon>
        <taxon>Reinekea</taxon>
    </lineage>
</organism>
<evidence type="ECO:0000256" key="9">
    <source>
        <dbReference type="ARBA" id="ARBA00022748"/>
    </source>
</evidence>
<feature type="transmembrane region" description="Helical" evidence="13">
    <location>
        <begin position="47"/>
        <end position="72"/>
    </location>
</feature>
<proteinExistence type="inferred from homology"/>
<dbReference type="EMBL" id="JBHRYN010000012">
    <property type="protein sequence ID" value="MFC3702333.1"/>
    <property type="molecule type" value="Genomic_DNA"/>
</dbReference>
<dbReference type="InterPro" id="IPR026031">
    <property type="entry name" value="Cyt_c_CcmB_bac"/>
</dbReference>
<evidence type="ECO:0000256" key="12">
    <source>
        <dbReference type="PIRNR" id="PIRNR002764"/>
    </source>
</evidence>
<evidence type="ECO:0000313" key="15">
    <source>
        <dbReference type="Proteomes" id="UP001595710"/>
    </source>
</evidence>
<dbReference type="NCBIfam" id="TIGR01190">
    <property type="entry name" value="ccmB"/>
    <property type="match status" value="1"/>
</dbReference>